<name>A0A8S5MQR9_9CAUD</name>
<accession>A0A8S5MQR9</accession>
<evidence type="ECO:0000313" key="1">
    <source>
        <dbReference type="EMBL" id="DAD84709.1"/>
    </source>
</evidence>
<sequence length="117" mass="14051">MARNDYIAQRDAIRKEFFLAGMELEGQRTVDMLCLVLHDPEIMGKNTFGAERLKTVVKAIQEREETFREAFLHNPETDWWQEALDRGLREIFGERLEPFEKRYPNQKKWDYGKAWKK</sequence>
<proteinExistence type="predicted"/>
<organism evidence="1">
    <name type="scientific">Siphoviridae sp. ctqED62</name>
    <dbReference type="NCBI Taxonomy" id="2826468"/>
    <lineage>
        <taxon>Viruses</taxon>
        <taxon>Duplodnaviria</taxon>
        <taxon>Heunggongvirae</taxon>
        <taxon>Uroviricota</taxon>
        <taxon>Caudoviricetes</taxon>
    </lineage>
</organism>
<dbReference type="EMBL" id="BK014965">
    <property type="protein sequence ID" value="DAD84709.1"/>
    <property type="molecule type" value="Genomic_DNA"/>
</dbReference>
<protein>
    <submittedName>
        <fullName evidence="1">Uncharacterized protein</fullName>
    </submittedName>
</protein>
<reference evidence="1" key="1">
    <citation type="journal article" date="2021" name="Proc. Natl. Acad. Sci. U.S.A.">
        <title>A Catalog of Tens of Thousands of Viruses from Human Metagenomes Reveals Hidden Associations with Chronic Diseases.</title>
        <authorList>
            <person name="Tisza M.J."/>
            <person name="Buck C.B."/>
        </authorList>
    </citation>
    <scope>NUCLEOTIDE SEQUENCE</scope>
    <source>
        <strain evidence="1">CtqED62</strain>
    </source>
</reference>